<dbReference type="OrthoDB" id="10062131at2759"/>
<dbReference type="GO" id="GO:0005643">
    <property type="term" value="C:nuclear pore"/>
    <property type="evidence" value="ECO:0007669"/>
    <property type="project" value="UniProtKB-SubCell"/>
</dbReference>
<feature type="domain" description="RanBD1" evidence="11">
    <location>
        <begin position="290"/>
        <end position="406"/>
    </location>
</feature>
<proteinExistence type="predicted"/>
<dbReference type="HOGENOM" id="CLU_032593_0_0_1"/>
<dbReference type="GO" id="GO:0051028">
    <property type="term" value="P:mRNA transport"/>
    <property type="evidence" value="ECO:0007669"/>
    <property type="project" value="UniProtKB-KW"/>
</dbReference>
<dbReference type="PANTHER" id="PTHR23138:SF141">
    <property type="entry name" value="NUCLEAR PORE COMPLEX PROTEIN NUP50"/>
    <property type="match status" value="1"/>
</dbReference>
<feature type="compositionally biased region" description="Polar residues" evidence="10">
    <location>
        <begin position="51"/>
        <end position="62"/>
    </location>
</feature>
<dbReference type="InterPro" id="IPR011993">
    <property type="entry name" value="PH-like_dom_sf"/>
</dbReference>
<evidence type="ECO:0000256" key="10">
    <source>
        <dbReference type="SAM" id="MobiDB-lite"/>
    </source>
</evidence>
<name>B3SBK3_TRIAD</name>
<comment type="subcellular location">
    <subcellularLocation>
        <location evidence="1">Nucleus</location>
        <location evidence="1">Nuclear pore complex</location>
    </subcellularLocation>
</comment>
<protein>
    <recommendedName>
        <fullName evidence="11">RanBD1 domain-containing protein</fullName>
    </recommendedName>
</protein>
<dbReference type="InterPro" id="IPR000156">
    <property type="entry name" value="Ran_bind_dom"/>
</dbReference>
<keyword evidence="6" id="KW-0007">Acetylation</keyword>
<accession>B3SBK3</accession>
<dbReference type="eggNOG" id="KOG2724">
    <property type="taxonomic scope" value="Eukaryota"/>
</dbReference>
<evidence type="ECO:0000256" key="3">
    <source>
        <dbReference type="ARBA" id="ARBA00022737"/>
    </source>
</evidence>
<dbReference type="KEGG" id="tad:TRIADDRAFT_61646"/>
<dbReference type="SUPFAM" id="SSF50729">
    <property type="entry name" value="PH domain-like"/>
    <property type="match status" value="1"/>
</dbReference>
<dbReference type="CDD" id="cd13170">
    <property type="entry name" value="RanBD_NUP50"/>
    <property type="match status" value="1"/>
</dbReference>
<feature type="compositionally biased region" description="Polar residues" evidence="10">
    <location>
        <begin position="259"/>
        <end position="270"/>
    </location>
</feature>
<dbReference type="CTD" id="6758859"/>
<organism evidence="12 13">
    <name type="scientific">Trichoplax adhaerens</name>
    <name type="common">Trichoplax reptans</name>
    <dbReference type="NCBI Taxonomy" id="10228"/>
    <lineage>
        <taxon>Eukaryota</taxon>
        <taxon>Metazoa</taxon>
        <taxon>Placozoa</taxon>
        <taxon>Uniplacotomia</taxon>
        <taxon>Trichoplacea</taxon>
        <taxon>Trichoplacidae</taxon>
        <taxon>Trichoplax</taxon>
    </lineage>
</organism>
<dbReference type="OMA" id="GIPCQRM"/>
<evidence type="ECO:0000256" key="1">
    <source>
        <dbReference type="ARBA" id="ARBA00004567"/>
    </source>
</evidence>
<feature type="compositionally biased region" description="Basic residues" evidence="10">
    <location>
        <begin position="35"/>
        <end position="49"/>
    </location>
</feature>
<feature type="region of interest" description="Disordered" evidence="10">
    <location>
        <begin position="242"/>
        <end position="284"/>
    </location>
</feature>
<dbReference type="PhylomeDB" id="B3SBK3"/>
<dbReference type="Proteomes" id="UP000009022">
    <property type="component" value="Unassembled WGS sequence"/>
</dbReference>
<dbReference type="EMBL" id="DS985265">
    <property type="protein sequence ID" value="EDV19873.1"/>
    <property type="molecule type" value="Genomic_DNA"/>
</dbReference>
<keyword evidence="5" id="KW-0653">Protein transport</keyword>
<sequence length="406" mass="44405">MAKRGANKQLTDMNYLNDSDEDDGQEEQWSAASNKKLKDRVIRKVKRGRNAPTTNNNENASRSGAFKLFSGFKTENSAAKPNFQSNFKAGDFNPPDSKIPLQQPSKLISFKTDETSKFGSPFVAADQKQSDNESKYHKKIASLNRSFLRHIQSSLDDNLLVDLSPLFTEYTQYMKKIETDRSKVTNTVDSVAKSSIGTLDSNIDSKPSITKAAFSFVPTTSKSIPSLPTTTSFATTNFRFAPSSSASSSSEVNKPAPPTGTSGSGDTAGNTGEEFAPEGFLPTSKPLVTEDDAIFSARCKLFYKLKKDDKDWKERGVGTIYLKKTETSGLQLVIRNDSSLGNILLNIAVSKTFPMSIVKEKNLSFITVANPPIDPKDVSTDPTTFLMRLKSATDATSLHDHIKGSA</sequence>
<evidence type="ECO:0000256" key="8">
    <source>
        <dbReference type="ARBA" id="ARBA00023132"/>
    </source>
</evidence>
<dbReference type="InterPro" id="IPR015007">
    <property type="entry name" value="NUP2/50/61"/>
</dbReference>
<dbReference type="STRING" id="10228.B3SBK3"/>
<keyword evidence="8" id="KW-0906">Nuclear pore complex</keyword>
<keyword evidence="7" id="KW-0811">Translocation</keyword>
<gene>
    <name evidence="12" type="ORF">TRIADDRAFT_61646</name>
</gene>
<dbReference type="SMART" id="SM00160">
    <property type="entry name" value="RanBD"/>
    <property type="match status" value="1"/>
</dbReference>
<evidence type="ECO:0000256" key="4">
    <source>
        <dbReference type="ARBA" id="ARBA00022816"/>
    </source>
</evidence>
<keyword evidence="2" id="KW-0813">Transport</keyword>
<dbReference type="GeneID" id="6758859"/>
<feature type="region of interest" description="Disordered" evidence="10">
    <location>
        <begin position="1"/>
        <end position="62"/>
    </location>
</feature>
<keyword evidence="9" id="KW-0539">Nucleus</keyword>
<keyword evidence="3" id="KW-0677">Repeat</keyword>
<dbReference type="RefSeq" id="XP_002117615.1">
    <property type="nucleotide sequence ID" value="XM_002117579.1"/>
</dbReference>
<keyword evidence="4" id="KW-0509">mRNA transport</keyword>
<dbReference type="FunCoup" id="B3SBK3">
    <property type="interactions" value="1679"/>
</dbReference>
<evidence type="ECO:0000256" key="7">
    <source>
        <dbReference type="ARBA" id="ARBA00023010"/>
    </source>
</evidence>
<dbReference type="GO" id="GO:0006606">
    <property type="term" value="P:protein import into nucleus"/>
    <property type="evidence" value="ECO:0000318"/>
    <property type="project" value="GO_Central"/>
</dbReference>
<dbReference type="InParanoid" id="B3SBK3"/>
<evidence type="ECO:0000256" key="6">
    <source>
        <dbReference type="ARBA" id="ARBA00022990"/>
    </source>
</evidence>
<evidence type="ECO:0000313" key="13">
    <source>
        <dbReference type="Proteomes" id="UP000009022"/>
    </source>
</evidence>
<dbReference type="PROSITE" id="PS50196">
    <property type="entry name" value="RANBD1"/>
    <property type="match status" value="1"/>
</dbReference>
<evidence type="ECO:0000256" key="5">
    <source>
        <dbReference type="ARBA" id="ARBA00022927"/>
    </source>
</evidence>
<dbReference type="Pfam" id="PF08911">
    <property type="entry name" value="NUP50"/>
    <property type="match status" value="1"/>
</dbReference>
<dbReference type="Gene3D" id="2.30.29.30">
    <property type="entry name" value="Pleckstrin-homology domain (PH domain)/Phosphotyrosine-binding domain (PTB)"/>
    <property type="match status" value="1"/>
</dbReference>
<evidence type="ECO:0000259" key="11">
    <source>
        <dbReference type="PROSITE" id="PS50196"/>
    </source>
</evidence>
<feature type="compositionally biased region" description="Polar residues" evidence="10">
    <location>
        <begin position="8"/>
        <end position="17"/>
    </location>
</feature>
<dbReference type="AlphaFoldDB" id="B3SBK3"/>
<keyword evidence="13" id="KW-1185">Reference proteome</keyword>
<evidence type="ECO:0000256" key="9">
    <source>
        <dbReference type="ARBA" id="ARBA00023242"/>
    </source>
</evidence>
<evidence type="ECO:0000256" key="2">
    <source>
        <dbReference type="ARBA" id="ARBA00022448"/>
    </source>
</evidence>
<dbReference type="InterPro" id="IPR045255">
    <property type="entry name" value="RanBP1-like"/>
</dbReference>
<reference evidence="12 13" key="1">
    <citation type="journal article" date="2008" name="Nature">
        <title>The Trichoplax genome and the nature of placozoans.</title>
        <authorList>
            <person name="Srivastava M."/>
            <person name="Begovic E."/>
            <person name="Chapman J."/>
            <person name="Putnam N.H."/>
            <person name="Hellsten U."/>
            <person name="Kawashima T."/>
            <person name="Kuo A."/>
            <person name="Mitros T."/>
            <person name="Salamov A."/>
            <person name="Carpenter M.L."/>
            <person name="Signorovitch A.Y."/>
            <person name="Moreno M.A."/>
            <person name="Kamm K."/>
            <person name="Grimwood J."/>
            <person name="Schmutz J."/>
            <person name="Shapiro H."/>
            <person name="Grigoriev I.V."/>
            <person name="Buss L.W."/>
            <person name="Schierwater B."/>
            <person name="Dellaporta S.L."/>
            <person name="Rokhsar D.S."/>
        </authorList>
    </citation>
    <scope>NUCLEOTIDE SEQUENCE [LARGE SCALE GENOMIC DNA]</scope>
    <source>
        <strain evidence="12 13">Grell-BS-1999</strain>
    </source>
</reference>
<dbReference type="PANTHER" id="PTHR23138">
    <property type="entry name" value="RAN BINDING PROTEIN"/>
    <property type="match status" value="1"/>
</dbReference>
<evidence type="ECO:0000313" key="12">
    <source>
        <dbReference type="EMBL" id="EDV19873.1"/>
    </source>
</evidence>
<dbReference type="Pfam" id="PF00638">
    <property type="entry name" value="Ran_BP1"/>
    <property type="match status" value="1"/>
</dbReference>